<gene>
    <name evidence="1" type="ORF">GDO81_026058</name>
</gene>
<organism evidence="1 2">
    <name type="scientific">Engystomops pustulosus</name>
    <name type="common">Tungara frog</name>
    <name type="synonym">Physalaemus pustulosus</name>
    <dbReference type="NCBI Taxonomy" id="76066"/>
    <lineage>
        <taxon>Eukaryota</taxon>
        <taxon>Metazoa</taxon>
        <taxon>Chordata</taxon>
        <taxon>Craniata</taxon>
        <taxon>Vertebrata</taxon>
        <taxon>Euteleostomi</taxon>
        <taxon>Amphibia</taxon>
        <taxon>Batrachia</taxon>
        <taxon>Anura</taxon>
        <taxon>Neobatrachia</taxon>
        <taxon>Hyloidea</taxon>
        <taxon>Leptodactylidae</taxon>
        <taxon>Leiuperinae</taxon>
        <taxon>Engystomops</taxon>
    </lineage>
</organism>
<reference evidence="1" key="1">
    <citation type="thesis" date="2020" institute="ProQuest LLC" country="789 East Eisenhower Parkway, Ann Arbor, MI, USA">
        <title>Comparative Genomics and Chromosome Evolution.</title>
        <authorList>
            <person name="Mudd A.B."/>
        </authorList>
    </citation>
    <scope>NUCLEOTIDE SEQUENCE</scope>
    <source>
        <strain evidence="1">237g6f4</strain>
        <tissue evidence="1">Blood</tissue>
    </source>
</reference>
<sequence>MCPYIVVILFCVYTEYNRWLDLYRPYIRISTDTQNSYKNTYGWSPVKPYIRFFVIGLEEALKWLLNYKSQHVLTSDTCSSFPH</sequence>
<evidence type="ECO:0000313" key="2">
    <source>
        <dbReference type="Proteomes" id="UP000824782"/>
    </source>
</evidence>
<keyword evidence="2" id="KW-1185">Reference proteome</keyword>
<proteinExistence type="predicted"/>
<dbReference type="Proteomes" id="UP000824782">
    <property type="component" value="Unassembled WGS sequence"/>
</dbReference>
<accession>A0AAV6YKI6</accession>
<evidence type="ECO:0000313" key="1">
    <source>
        <dbReference type="EMBL" id="KAG8536583.1"/>
    </source>
</evidence>
<dbReference type="AlphaFoldDB" id="A0AAV6YKI6"/>
<name>A0AAV6YKI6_ENGPU</name>
<dbReference type="EMBL" id="WNYA01041031">
    <property type="protein sequence ID" value="KAG8536583.1"/>
    <property type="molecule type" value="Genomic_DNA"/>
</dbReference>
<comment type="caution">
    <text evidence="1">The sequence shown here is derived from an EMBL/GenBank/DDBJ whole genome shotgun (WGS) entry which is preliminary data.</text>
</comment>
<protein>
    <submittedName>
        <fullName evidence="1">Uncharacterized protein</fullName>
    </submittedName>
</protein>